<dbReference type="Proteomes" id="UP000193560">
    <property type="component" value="Unassembled WGS sequence"/>
</dbReference>
<feature type="signal peptide" evidence="1">
    <location>
        <begin position="1"/>
        <end position="19"/>
    </location>
</feature>
<name>A0A1X2J0P3_9FUNG</name>
<protein>
    <submittedName>
        <fullName evidence="2">Uncharacterized protein</fullName>
    </submittedName>
</protein>
<comment type="caution">
    <text evidence="2">The sequence shown here is derived from an EMBL/GenBank/DDBJ whole genome shotgun (WGS) entry which is preliminary data.</text>
</comment>
<keyword evidence="3" id="KW-1185">Reference proteome</keyword>
<sequence length="116" mass="12825">MKVFLFALVLLQLALCVFGKTTWRYNYCSNSCSNGSQSPTYNCGHSSGYKYYVTGKDAIIDRKWQTSRGMNTKFIKCCHASKKKACTFLHATGVDWAKVFEVTLSGAEIAAGTLGK</sequence>
<evidence type="ECO:0000313" key="3">
    <source>
        <dbReference type="Proteomes" id="UP000193560"/>
    </source>
</evidence>
<accession>A0A1X2J0P3</accession>
<evidence type="ECO:0000313" key="2">
    <source>
        <dbReference type="EMBL" id="ORZ25419.1"/>
    </source>
</evidence>
<dbReference type="OrthoDB" id="10431186at2759"/>
<reference evidence="2 3" key="1">
    <citation type="submission" date="2016-07" db="EMBL/GenBank/DDBJ databases">
        <title>Pervasive Adenine N6-methylation of Active Genes in Fungi.</title>
        <authorList>
            <consortium name="DOE Joint Genome Institute"/>
            <person name="Mondo S.J."/>
            <person name="Dannebaum R.O."/>
            <person name="Kuo R.C."/>
            <person name="Labutti K."/>
            <person name="Haridas S."/>
            <person name="Kuo A."/>
            <person name="Salamov A."/>
            <person name="Ahrendt S.R."/>
            <person name="Lipzen A."/>
            <person name="Sullivan W."/>
            <person name="Andreopoulos W.B."/>
            <person name="Clum A."/>
            <person name="Lindquist E."/>
            <person name="Daum C."/>
            <person name="Ramamoorthy G.K."/>
            <person name="Gryganskyi A."/>
            <person name="Culley D."/>
            <person name="Magnuson J.K."/>
            <person name="James T.Y."/>
            <person name="O'Malley M.A."/>
            <person name="Stajich J.E."/>
            <person name="Spatafora J.W."/>
            <person name="Visel A."/>
            <person name="Grigoriev I.V."/>
        </authorList>
    </citation>
    <scope>NUCLEOTIDE SEQUENCE [LARGE SCALE GENOMIC DNA]</scope>
    <source>
        <strain evidence="2 3">NRRL 1336</strain>
    </source>
</reference>
<gene>
    <name evidence="2" type="ORF">BCR42DRAFT_400114</name>
</gene>
<dbReference type="AlphaFoldDB" id="A0A1X2J0P3"/>
<proteinExistence type="predicted"/>
<organism evidence="2 3">
    <name type="scientific">Absidia repens</name>
    <dbReference type="NCBI Taxonomy" id="90262"/>
    <lineage>
        <taxon>Eukaryota</taxon>
        <taxon>Fungi</taxon>
        <taxon>Fungi incertae sedis</taxon>
        <taxon>Mucoromycota</taxon>
        <taxon>Mucoromycotina</taxon>
        <taxon>Mucoromycetes</taxon>
        <taxon>Mucorales</taxon>
        <taxon>Cunninghamellaceae</taxon>
        <taxon>Absidia</taxon>
    </lineage>
</organism>
<evidence type="ECO:0000256" key="1">
    <source>
        <dbReference type="SAM" id="SignalP"/>
    </source>
</evidence>
<dbReference type="EMBL" id="MCGE01000001">
    <property type="protein sequence ID" value="ORZ25419.1"/>
    <property type="molecule type" value="Genomic_DNA"/>
</dbReference>
<keyword evidence="1" id="KW-0732">Signal</keyword>
<feature type="chain" id="PRO_5013276173" evidence="1">
    <location>
        <begin position="20"/>
        <end position="116"/>
    </location>
</feature>